<evidence type="ECO:0000313" key="3">
    <source>
        <dbReference type="Proteomes" id="UP000198440"/>
    </source>
</evidence>
<proteinExistence type="predicted"/>
<evidence type="ECO:0000256" key="1">
    <source>
        <dbReference type="SAM" id="MobiDB-lite"/>
    </source>
</evidence>
<dbReference type="EMBL" id="FZON01000053">
    <property type="protein sequence ID" value="SNT05930.1"/>
    <property type="molecule type" value="Genomic_DNA"/>
</dbReference>
<evidence type="ECO:0000313" key="2">
    <source>
        <dbReference type="EMBL" id="SNT05930.1"/>
    </source>
</evidence>
<protein>
    <submittedName>
        <fullName evidence="2">Uncharacterized protein</fullName>
    </submittedName>
</protein>
<feature type="region of interest" description="Disordered" evidence="1">
    <location>
        <begin position="1"/>
        <end position="23"/>
    </location>
</feature>
<sequence>MANIDFSKVQTTEARTARKHKDRRVALKAEARRRIAAVFDDRTQMNLVGAAIAGDLSRAEMVVFRASRRWIAETLAASRAAASSGADPEWPDAPTGLAELVARF</sequence>
<reference evidence="2 3" key="1">
    <citation type="submission" date="2017-06" db="EMBL/GenBank/DDBJ databases">
        <authorList>
            <person name="Kim H.J."/>
            <person name="Triplett B.A."/>
        </authorList>
    </citation>
    <scope>NUCLEOTIDE SEQUENCE [LARGE SCALE GENOMIC DNA]</scope>
    <source>
        <strain evidence="2 3">DSM 11445</strain>
    </source>
</reference>
<accession>A0A239JJD3</accession>
<organism evidence="2 3">
    <name type="scientific">Antarctobacter heliothermus</name>
    <dbReference type="NCBI Taxonomy" id="74033"/>
    <lineage>
        <taxon>Bacteria</taxon>
        <taxon>Pseudomonadati</taxon>
        <taxon>Pseudomonadota</taxon>
        <taxon>Alphaproteobacteria</taxon>
        <taxon>Rhodobacterales</taxon>
        <taxon>Roseobacteraceae</taxon>
        <taxon>Antarctobacter</taxon>
    </lineage>
</organism>
<dbReference type="RefSeq" id="WP_089279691.1">
    <property type="nucleotide sequence ID" value="NZ_FZON01000053.1"/>
</dbReference>
<dbReference type="Proteomes" id="UP000198440">
    <property type="component" value="Unassembled WGS sequence"/>
</dbReference>
<gene>
    <name evidence="2" type="ORF">SAMN04488078_105313</name>
</gene>
<dbReference type="OrthoDB" id="7859413at2"/>
<dbReference type="AlphaFoldDB" id="A0A239JJD3"/>
<name>A0A239JJD3_9RHOB</name>